<dbReference type="InterPro" id="IPR027417">
    <property type="entry name" value="P-loop_NTPase"/>
</dbReference>
<dbReference type="InterPro" id="IPR037257">
    <property type="entry name" value="T2SS_E_N_sf"/>
</dbReference>
<dbReference type="GO" id="GO:0005886">
    <property type="term" value="C:plasma membrane"/>
    <property type="evidence" value="ECO:0007669"/>
    <property type="project" value="TreeGrafter"/>
</dbReference>
<evidence type="ECO:0000259" key="4">
    <source>
        <dbReference type="PROSITE" id="PS00662"/>
    </source>
</evidence>
<accession>A0A3M0A6G9</accession>
<dbReference type="Pfam" id="PF00437">
    <property type="entry name" value="T2SSE"/>
    <property type="match status" value="1"/>
</dbReference>
<dbReference type="PANTHER" id="PTHR30258">
    <property type="entry name" value="TYPE II SECRETION SYSTEM PROTEIN GSPE-RELATED"/>
    <property type="match status" value="1"/>
</dbReference>
<sequence length="611" mass="67398">MADARNCYIKDKIKIRELAMSSAAIAPPNRPVADLEWLVSSLTAAGIFDELSLLRLRSRTRDTGCARSDVGYLASADILGAGGEVLSGEKLAQWLAEIAQLPSQQINPLKVDVDQVTAVMSKAYALNHEVLCLEVSADELLIAVADPFREDWQEGLLHTSRKRIRVVVADATALQRYTEEFYALARSVAGAGAQAKQENRRSAPKGLEQLVDLKSLQSPEANDQHIVNIVDWLLQYAFEQRASDIHIEPKREQSRVRFRIDGELQTVYDLPSEVNAAVTSRFKVLARMDVAEKRRPQDGRIKTRTPKQLEVELRLSTLPTAFGEKLVIRIFDPEVLLRTFSSLGLRGGDLRSWETMTAKPHGIVLVTGPTGSGKTTTLYSSLKKLSVESVNVSTIEDPIEMVEESFNQMQVQNNIGLDFAAGVRTLLRQDPDIIMIGEIRDRETAEMAVQAALTGHLVLSTLHTNDAPSSITRLMEFGVPHYLIKSTLIGVMAQRLVRVLCSECKTSASVSDEAWQTLCQPFRIKKPTEVFEPNGCKSCRHTGFHGREGIYEVLEWEANLTSLVGSDGATEALRTAAYKNGMKSLRAAGALKVAAGITTLDEVYRVTPAES</sequence>
<dbReference type="Proteomes" id="UP000267187">
    <property type="component" value="Unassembled WGS sequence"/>
</dbReference>
<dbReference type="AlphaFoldDB" id="A0A3M0A6G9"/>
<feature type="domain" description="Bacterial type II secretion system protein E" evidence="4">
    <location>
        <begin position="427"/>
        <end position="441"/>
    </location>
</feature>
<dbReference type="GO" id="GO:0016887">
    <property type="term" value="F:ATP hydrolysis activity"/>
    <property type="evidence" value="ECO:0007669"/>
    <property type="project" value="TreeGrafter"/>
</dbReference>
<dbReference type="GO" id="GO:0005524">
    <property type="term" value="F:ATP binding"/>
    <property type="evidence" value="ECO:0007669"/>
    <property type="project" value="UniProtKB-KW"/>
</dbReference>
<name>A0A3M0A6G9_9GAMM</name>
<dbReference type="Gene3D" id="3.30.300.160">
    <property type="entry name" value="Type II secretion system, protein E, N-terminal domain"/>
    <property type="match status" value="1"/>
</dbReference>
<dbReference type="CDD" id="cd01129">
    <property type="entry name" value="PulE-GspE-like"/>
    <property type="match status" value="1"/>
</dbReference>
<dbReference type="Gene3D" id="3.30.450.90">
    <property type="match status" value="1"/>
</dbReference>
<dbReference type="Gene3D" id="3.40.50.300">
    <property type="entry name" value="P-loop containing nucleotide triphosphate hydrolases"/>
    <property type="match status" value="1"/>
</dbReference>
<organism evidence="5 6">
    <name type="scientific">Umboniibacter marinipuniceus</name>
    <dbReference type="NCBI Taxonomy" id="569599"/>
    <lineage>
        <taxon>Bacteria</taxon>
        <taxon>Pseudomonadati</taxon>
        <taxon>Pseudomonadota</taxon>
        <taxon>Gammaproteobacteria</taxon>
        <taxon>Cellvibrionales</taxon>
        <taxon>Cellvibrionaceae</taxon>
        <taxon>Umboniibacter</taxon>
    </lineage>
</organism>
<comment type="caution">
    <text evidence="5">The sequence shown here is derived from an EMBL/GenBank/DDBJ whole genome shotgun (WGS) entry which is preliminary data.</text>
</comment>
<dbReference type="FunFam" id="3.40.50.300:FF:000398">
    <property type="entry name" value="Type IV pilus assembly ATPase PilB"/>
    <property type="match status" value="1"/>
</dbReference>
<dbReference type="SUPFAM" id="SSF52540">
    <property type="entry name" value="P-loop containing nucleoside triphosphate hydrolases"/>
    <property type="match status" value="1"/>
</dbReference>
<gene>
    <name evidence="5" type="ORF">DFR27_1559</name>
</gene>
<dbReference type="PANTHER" id="PTHR30258:SF13">
    <property type="entry name" value="SECRETION PATHWAY ATPASE-RELATED"/>
    <property type="match status" value="1"/>
</dbReference>
<dbReference type="InterPro" id="IPR007831">
    <property type="entry name" value="T2SS_GspE_N"/>
</dbReference>
<dbReference type="SUPFAM" id="SSF160246">
    <property type="entry name" value="EspE N-terminal domain-like"/>
    <property type="match status" value="1"/>
</dbReference>
<evidence type="ECO:0000256" key="3">
    <source>
        <dbReference type="ARBA" id="ARBA00022840"/>
    </source>
</evidence>
<dbReference type="EMBL" id="REFJ01000003">
    <property type="protein sequence ID" value="RMA80196.1"/>
    <property type="molecule type" value="Genomic_DNA"/>
</dbReference>
<dbReference type="Pfam" id="PF05157">
    <property type="entry name" value="MshEN"/>
    <property type="match status" value="1"/>
</dbReference>
<evidence type="ECO:0000256" key="2">
    <source>
        <dbReference type="ARBA" id="ARBA00022741"/>
    </source>
</evidence>
<evidence type="ECO:0000313" key="5">
    <source>
        <dbReference type="EMBL" id="RMA80196.1"/>
    </source>
</evidence>
<dbReference type="PROSITE" id="PS00662">
    <property type="entry name" value="T2SP_E"/>
    <property type="match status" value="1"/>
</dbReference>
<keyword evidence="3" id="KW-0067">ATP-binding</keyword>
<keyword evidence="6" id="KW-1185">Reference proteome</keyword>
<proteinExistence type="inferred from homology"/>
<evidence type="ECO:0000256" key="1">
    <source>
        <dbReference type="ARBA" id="ARBA00006611"/>
    </source>
</evidence>
<dbReference type="InterPro" id="IPR001482">
    <property type="entry name" value="T2SS/T4SS_dom"/>
</dbReference>
<comment type="similarity">
    <text evidence="1">Belongs to the GSP E family.</text>
</comment>
<reference evidence="5 6" key="1">
    <citation type="submission" date="2018-10" db="EMBL/GenBank/DDBJ databases">
        <title>Genomic Encyclopedia of Type Strains, Phase IV (KMG-IV): sequencing the most valuable type-strain genomes for metagenomic binning, comparative biology and taxonomic classification.</title>
        <authorList>
            <person name="Goeker M."/>
        </authorList>
    </citation>
    <scope>NUCLEOTIDE SEQUENCE [LARGE SCALE GENOMIC DNA]</scope>
    <source>
        <strain evidence="5 6">DSM 25080</strain>
    </source>
</reference>
<keyword evidence="2" id="KW-0547">Nucleotide-binding</keyword>
<protein>
    <submittedName>
        <fullName evidence="5">General secretion pathway protein E</fullName>
    </submittedName>
</protein>
<evidence type="ECO:0000313" key="6">
    <source>
        <dbReference type="Proteomes" id="UP000267187"/>
    </source>
</evidence>